<dbReference type="PANTHER" id="PTHR43179:SF12">
    <property type="entry name" value="GALACTOFURANOSYLTRANSFERASE GLFT2"/>
    <property type="match status" value="1"/>
</dbReference>
<keyword evidence="3 5" id="KW-0808">Transferase</keyword>
<evidence type="ECO:0000256" key="3">
    <source>
        <dbReference type="ARBA" id="ARBA00022679"/>
    </source>
</evidence>
<dbReference type="eggNOG" id="COG1216">
    <property type="taxonomic scope" value="Bacteria"/>
</dbReference>
<dbReference type="GO" id="GO:0016757">
    <property type="term" value="F:glycosyltransferase activity"/>
    <property type="evidence" value="ECO:0007669"/>
    <property type="project" value="UniProtKB-KW"/>
</dbReference>
<sequence>MDISIILCTYNRAESLRRALKSLAQCTPPPGVELELVVVDNNSSDHTPEVCRETPMPFPSRYLLEKIQGKSFALNLALEKTDAPFLLFTDDDMEYDERWLVAHWEAGQRLTEYGFFGGAIPPRFESAPPAWFAAHASGALAPVIGYLNLGEKERVLEHALGGANMAIRRSAMEGLQFDTDLGRQGSGTVGGEENDLINRLRRRGAQGCYLPQAITYHCIPARRTNEAYIRKWFCGDGMTEVRLNQVIRTHPILGVSRYYWRQFLGNGLIYGLTRYLAPASLWLRAEIAMAKAWGVIRESRRRARAGNTESHP</sequence>
<dbReference type="RefSeq" id="WP_006979534.1">
    <property type="nucleotide sequence ID" value="NZ_ABVL01000005.1"/>
</dbReference>
<comment type="caution">
    <text evidence="5">The sequence shown here is derived from an EMBL/GenBank/DDBJ whole genome shotgun (WGS) entry which is preliminary data.</text>
</comment>
<dbReference type="Pfam" id="PF00535">
    <property type="entry name" value="Glycos_transf_2"/>
    <property type="match status" value="1"/>
</dbReference>
<evidence type="ECO:0000259" key="4">
    <source>
        <dbReference type="Pfam" id="PF00535"/>
    </source>
</evidence>
<protein>
    <submittedName>
        <fullName evidence="5">Glycosyl transferase family 2</fullName>
    </submittedName>
</protein>
<evidence type="ECO:0000313" key="5">
    <source>
        <dbReference type="EMBL" id="EDY20285.1"/>
    </source>
</evidence>
<accession>B4CZX1</accession>
<dbReference type="InParanoid" id="B4CZX1"/>
<comment type="similarity">
    <text evidence="1">Belongs to the glycosyltransferase 2 family.</text>
</comment>
<feature type="domain" description="Glycosyltransferase 2-like" evidence="4">
    <location>
        <begin position="4"/>
        <end position="171"/>
    </location>
</feature>
<keyword evidence="2" id="KW-0328">Glycosyltransferase</keyword>
<organism evidence="5 6">
    <name type="scientific">Chthoniobacter flavus Ellin428</name>
    <dbReference type="NCBI Taxonomy" id="497964"/>
    <lineage>
        <taxon>Bacteria</taxon>
        <taxon>Pseudomonadati</taxon>
        <taxon>Verrucomicrobiota</taxon>
        <taxon>Spartobacteria</taxon>
        <taxon>Chthoniobacterales</taxon>
        <taxon>Chthoniobacteraceae</taxon>
        <taxon>Chthoniobacter</taxon>
    </lineage>
</organism>
<evidence type="ECO:0000256" key="2">
    <source>
        <dbReference type="ARBA" id="ARBA00022676"/>
    </source>
</evidence>
<dbReference type="SUPFAM" id="SSF53448">
    <property type="entry name" value="Nucleotide-diphospho-sugar transferases"/>
    <property type="match status" value="1"/>
</dbReference>
<dbReference type="EMBL" id="ABVL01000005">
    <property type="protein sequence ID" value="EDY20285.1"/>
    <property type="molecule type" value="Genomic_DNA"/>
</dbReference>
<reference evidence="5 6" key="1">
    <citation type="journal article" date="2011" name="J. Bacteriol.">
        <title>Genome sequence of Chthoniobacter flavus Ellin428, an aerobic heterotrophic soil bacterium.</title>
        <authorList>
            <person name="Kant R."/>
            <person name="van Passel M.W."/>
            <person name="Palva A."/>
            <person name="Lucas S."/>
            <person name="Lapidus A."/>
            <person name="Glavina Del Rio T."/>
            <person name="Dalin E."/>
            <person name="Tice H."/>
            <person name="Bruce D."/>
            <person name="Goodwin L."/>
            <person name="Pitluck S."/>
            <person name="Larimer F.W."/>
            <person name="Land M.L."/>
            <person name="Hauser L."/>
            <person name="Sangwan P."/>
            <person name="de Vos W.M."/>
            <person name="Janssen P.H."/>
            <person name="Smidt H."/>
        </authorList>
    </citation>
    <scope>NUCLEOTIDE SEQUENCE [LARGE SCALE GENOMIC DNA]</scope>
    <source>
        <strain evidence="5 6">Ellin428</strain>
    </source>
</reference>
<dbReference type="AlphaFoldDB" id="B4CZX1"/>
<evidence type="ECO:0000256" key="1">
    <source>
        <dbReference type="ARBA" id="ARBA00006739"/>
    </source>
</evidence>
<dbReference type="STRING" id="497964.CfE428DRAFT_2209"/>
<name>B4CZX1_9BACT</name>
<dbReference type="PANTHER" id="PTHR43179">
    <property type="entry name" value="RHAMNOSYLTRANSFERASE WBBL"/>
    <property type="match status" value="1"/>
</dbReference>
<keyword evidence="6" id="KW-1185">Reference proteome</keyword>
<evidence type="ECO:0000313" key="6">
    <source>
        <dbReference type="Proteomes" id="UP000005824"/>
    </source>
</evidence>
<dbReference type="InterPro" id="IPR029044">
    <property type="entry name" value="Nucleotide-diphossugar_trans"/>
</dbReference>
<dbReference type="Proteomes" id="UP000005824">
    <property type="component" value="Unassembled WGS sequence"/>
</dbReference>
<dbReference type="CDD" id="cd00761">
    <property type="entry name" value="Glyco_tranf_GTA_type"/>
    <property type="match status" value="1"/>
</dbReference>
<gene>
    <name evidence="5" type="ORF">CfE428DRAFT_2209</name>
</gene>
<proteinExistence type="inferred from homology"/>
<dbReference type="Gene3D" id="3.90.550.10">
    <property type="entry name" value="Spore Coat Polysaccharide Biosynthesis Protein SpsA, Chain A"/>
    <property type="match status" value="1"/>
</dbReference>
<dbReference type="InterPro" id="IPR001173">
    <property type="entry name" value="Glyco_trans_2-like"/>
</dbReference>